<dbReference type="EMBL" id="MU150234">
    <property type="protein sequence ID" value="KAF9468026.1"/>
    <property type="molecule type" value="Genomic_DNA"/>
</dbReference>
<dbReference type="Proteomes" id="UP000807353">
    <property type="component" value="Unassembled WGS sequence"/>
</dbReference>
<reference evidence="1" key="1">
    <citation type="submission" date="2020-11" db="EMBL/GenBank/DDBJ databases">
        <authorList>
            <consortium name="DOE Joint Genome Institute"/>
            <person name="Ahrendt S."/>
            <person name="Riley R."/>
            <person name="Andreopoulos W."/>
            <person name="Labutti K."/>
            <person name="Pangilinan J."/>
            <person name="Ruiz-Duenas F.J."/>
            <person name="Barrasa J.M."/>
            <person name="Sanchez-Garcia M."/>
            <person name="Camarero S."/>
            <person name="Miyauchi S."/>
            <person name="Serrano A."/>
            <person name="Linde D."/>
            <person name="Babiker R."/>
            <person name="Drula E."/>
            <person name="Ayuso-Fernandez I."/>
            <person name="Pacheco R."/>
            <person name="Padilla G."/>
            <person name="Ferreira P."/>
            <person name="Barriuso J."/>
            <person name="Kellner H."/>
            <person name="Castanera R."/>
            <person name="Alfaro M."/>
            <person name="Ramirez L."/>
            <person name="Pisabarro A.G."/>
            <person name="Kuo A."/>
            <person name="Tritt A."/>
            <person name="Lipzen A."/>
            <person name="He G."/>
            <person name="Yan M."/>
            <person name="Ng V."/>
            <person name="Cullen D."/>
            <person name="Martin F."/>
            <person name="Rosso M.-N."/>
            <person name="Henrissat B."/>
            <person name="Hibbett D."/>
            <person name="Martinez A.T."/>
            <person name="Grigoriev I.V."/>
        </authorList>
    </citation>
    <scope>NUCLEOTIDE SEQUENCE</scope>
    <source>
        <strain evidence="1">CBS 247.69</strain>
    </source>
</reference>
<keyword evidence="2" id="KW-1185">Reference proteome</keyword>
<gene>
    <name evidence="1" type="ORF">BDZ94DRAFT_1246985</name>
</gene>
<name>A0A9P5YGA5_9AGAR</name>
<protein>
    <submittedName>
        <fullName evidence="1">Uncharacterized protein</fullName>
    </submittedName>
</protein>
<organism evidence="1 2">
    <name type="scientific">Collybia nuda</name>
    <dbReference type="NCBI Taxonomy" id="64659"/>
    <lineage>
        <taxon>Eukaryota</taxon>
        <taxon>Fungi</taxon>
        <taxon>Dikarya</taxon>
        <taxon>Basidiomycota</taxon>
        <taxon>Agaricomycotina</taxon>
        <taxon>Agaricomycetes</taxon>
        <taxon>Agaricomycetidae</taxon>
        <taxon>Agaricales</taxon>
        <taxon>Tricholomatineae</taxon>
        <taxon>Clitocybaceae</taxon>
        <taxon>Collybia</taxon>
    </lineage>
</organism>
<sequence length="117" mass="13073">MSPRIMSLQDISRLLLRYTSTSAHTPMWRISGTNRIYNKSEHKILRGTNKDTISDPITSMLYTSVPGWDENLATTSEAFVKADRSGPTASPTGDLLAQTIKYVQSRYSRDTITGFPS</sequence>
<comment type="caution">
    <text evidence="1">The sequence shown here is derived from an EMBL/GenBank/DDBJ whole genome shotgun (WGS) entry which is preliminary data.</text>
</comment>
<proteinExistence type="predicted"/>
<dbReference type="OrthoDB" id="529205at2759"/>
<accession>A0A9P5YGA5</accession>
<evidence type="ECO:0000313" key="1">
    <source>
        <dbReference type="EMBL" id="KAF9468026.1"/>
    </source>
</evidence>
<dbReference type="AlphaFoldDB" id="A0A9P5YGA5"/>
<evidence type="ECO:0000313" key="2">
    <source>
        <dbReference type="Proteomes" id="UP000807353"/>
    </source>
</evidence>